<dbReference type="Proteomes" id="UP000191418">
    <property type="component" value="Unassembled WGS sequence"/>
</dbReference>
<comment type="caution">
    <text evidence="3">The sequence shown here is derived from an EMBL/GenBank/DDBJ whole genome shotgun (WGS) entry which is preliminary data.</text>
</comment>
<proteinExistence type="predicted"/>
<organism evidence="3 4">
    <name type="scientific">Oceanospirillum multiglobuliferum</name>
    <dbReference type="NCBI Taxonomy" id="64969"/>
    <lineage>
        <taxon>Bacteria</taxon>
        <taxon>Pseudomonadati</taxon>
        <taxon>Pseudomonadota</taxon>
        <taxon>Gammaproteobacteria</taxon>
        <taxon>Oceanospirillales</taxon>
        <taxon>Oceanospirillaceae</taxon>
        <taxon>Oceanospirillum</taxon>
    </lineage>
</organism>
<dbReference type="OrthoDB" id="8546610at2"/>
<keyword evidence="1" id="KW-0732">Signal</keyword>
<keyword evidence="4" id="KW-1185">Reference proteome</keyword>
<dbReference type="Gene3D" id="2.40.70.10">
    <property type="entry name" value="Acid Proteases"/>
    <property type="match status" value="1"/>
</dbReference>
<dbReference type="STRING" id="64969.SAMN02745127_00494"/>
<dbReference type="InterPro" id="IPR008503">
    <property type="entry name" value="Asp_endopeptidase"/>
</dbReference>
<accession>A0A1T4LIW4</accession>
<name>A0A1T4LIW4_9GAMM</name>
<evidence type="ECO:0000259" key="2">
    <source>
        <dbReference type="Pfam" id="PF05618"/>
    </source>
</evidence>
<reference evidence="3 4" key="1">
    <citation type="submission" date="2017-01" db="EMBL/GenBank/DDBJ databases">
        <title>Genome Sequencing of a Marine Spirillum, Oceanospirillum multiglobuliferum ATCC 33336, from Japan.</title>
        <authorList>
            <person name="Carney J.G."/>
            <person name="Trachtenberg A.M."/>
            <person name="Rheaume B.A."/>
            <person name="Linnane J.D."/>
            <person name="Pitts N.L."/>
            <person name="Mykles D.L."/>
            <person name="Maclea K.S."/>
        </authorList>
    </citation>
    <scope>NUCLEOTIDE SEQUENCE [LARGE SCALE GENOMIC DNA]</scope>
    <source>
        <strain evidence="3 4">ATCC 33336</strain>
    </source>
</reference>
<dbReference type="RefSeq" id="WP_078744099.1">
    <property type="nucleotide sequence ID" value="NZ_FUXG01000002.1"/>
</dbReference>
<feature type="chain" id="PRO_5030034818" description="Retropepsin-like aspartic endopeptidase domain-containing protein" evidence="1">
    <location>
        <begin position="23"/>
        <end position="158"/>
    </location>
</feature>
<protein>
    <recommendedName>
        <fullName evidence="2">Retropepsin-like aspartic endopeptidase domain-containing protein</fullName>
    </recommendedName>
</protein>
<sequence length="158" mass="17656">MKCVTTGFLLAVLSFASMPVKAEPQKQVVGATEVVLVTDAELRFKARVDTGAKTSSIHAENIELDLSGDLQGQPISFDLVTKEGQSKRIETRVASVVSVRTAEQTERRYVVPLLIKWHGSTRTILVTLNDRSRMDYRLLLGRNWLQGHYVVDVDKNTE</sequence>
<gene>
    <name evidence="3" type="ORF">BTE48_01705</name>
</gene>
<dbReference type="EMBL" id="MTSM01000002">
    <property type="protein sequence ID" value="OPX56642.1"/>
    <property type="molecule type" value="Genomic_DNA"/>
</dbReference>
<dbReference type="PANTHER" id="PTHR38037">
    <property type="entry name" value="ZN_PROTEASE DOMAIN-CONTAINING PROTEIN"/>
    <property type="match status" value="1"/>
</dbReference>
<dbReference type="Pfam" id="PF05618">
    <property type="entry name" value="Zn_protease"/>
    <property type="match status" value="1"/>
</dbReference>
<dbReference type="AlphaFoldDB" id="A0A1T4LIW4"/>
<dbReference type="SUPFAM" id="SSF50630">
    <property type="entry name" value="Acid proteases"/>
    <property type="match status" value="1"/>
</dbReference>
<evidence type="ECO:0000313" key="4">
    <source>
        <dbReference type="Proteomes" id="UP000191418"/>
    </source>
</evidence>
<dbReference type="PANTHER" id="PTHR38037:SF2">
    <property type="entry name" value="ATP-DEPENDENT ZINC PROTEASE DOMAIN-CONTAINING PROTEIN-RELATED"/>
    <property type="match status" value="1"/>
</dbReference>
<feature type="signal peptide" evidence="1">
    <location>
        <begin position="1"/>
        <end position="22"/>
    </location>
</feature>
<feature type="domain" description="Retropepsin-like aspartic endopeptidase" evidence="2">
    <location>
        <begin position="28"/>
        <end position="156"/>
    </location>
</feature>
<evidence type="ECO:0000313" key="3">
    <source>
        <dbReference type="EMBL" id="OPX56642.1"/>
    </source>
</evidence>
<evidence type="ECO:0000256" key="1">
    <source>
        <dbReference type="SAM" id="SignalP"/>
    </source>
</evidence>
<dbReference type="InterPro" id="IPR021109">
    <property type="entry name" value="Peptidase_aspartic_dom_sf"/>
</dbReference>